<feature type="domain" description="Helix-turn-helix" evidence="2">
    <location>
        <begin position="21"/>
        <end position="64"/>
    </location>
</feature>
<proteinExistence type="predicted"/>
<dbReference type="InterPro" id="IPR041657">
    <property type="entry name" value="HTH_17"/>
</dbReference>
<comment type="caution">
    <text evidence="3">The sequence shown here is derived from an EMBL/GenBank/DDBJ whole genome shotgun (WGS) entry which is preliminary data.</text>
</comment>
<evidence type="ECO:0000313" key="4">
    <source>
        <dbReference type="Proteomes" id="UP000612585"/>
    </source>
</evidence>
<feature type="region of interest" description="Disordered" evidence="1">
    <location>
        <begin position="73"/>
        <end position="115"/>
    </location>
</feature>
<dbReference type="AlphaFoldDB" id="A0A8J3Z098"/>
<accession>A0A8J3Z098</accession>
<name>A0A8J3Z098_9ACTN</name>
<reference evidence="3" key="1">
    <citation type="submission" date="2021-01" db="EMBL/GenBank/DDBJ databases">
        <title>Whole genome shotgun sequence of Virgisporangium aurantiacum NBRC 16421.</title>
        <authorList>
            <person name="Komaki H."/>
            <person name="Tamura T."/>
        </authorList>
    </citation>
    <scope>NUCLEOTIDE SEQUENCE</scope>
    <source>
        <strain evidence="3">NBRC 16421</strain>
    </source>
</reference>
<evidence type="ECO:0000313" key="3">
    <source>
        <dbReference type="EMBL" id="GIJ53902.1"/>
    </source>
</evidence>
<dbReference type="Pfam" id="PF12728">
    <property type="entry name" value="HTH_17"/>
    <property type="match status" value="1"/>
</dbReference>
<protein>
    <recommendedName>
        <fullName evidence="2">Helix-turn-helix domain-containing protein</fullName>
    </recommendedName>
</protein>
<organism evidence="3 4">
    <name type="scientific">Virgisporangium aurantiacum</name>
    <dbReference type="NCBI Taxonomy" id="175570"/>
    <lineage>
        <taxon>Bacteria</taxon>
        <taxon>Bacillati</taxon>
        <taxon>Actinomycetota</taxon>
        <taxon>Actinomycetes</taxon>
        <taxon>Micromonosporales</taxon>
        <taxon>Micromonosporaceae</taxon>
        <taxon>Virgisporangium</taxon>
    </lineage>
</organism>
<dbReference type="EMBL" id="BOPG01000009">
    <property type="protein sequence ID" value="GIJ53902.1"/>
    <property type="molecule type" value="Genomic_DNA"/>
</dbReference>
<evidence type="ECO:0000259" key="2">
    <source>
        <dbReference type="Pfam" id="PF12728"/>
    </source>
</evidence>
<dbReference type="Proteomes" id="UP000612585">
    <property type="component" value="Unassembled WGS sequence"/>
</dbReference>
<evidence type="ECO:0000256" key="1">
    <source>
        <dbReference type="SAM" id="MobiDB-lite"/>
    </source>
</evidence>
<sequence>MAPTSDDEGTGLEGTSRPPLYRPIEVARLLGCSEWWVKEQARKRRIPFSWIGGSYRFTDDHVNAIVEIFEKQPTFSATPVPRKPATQGRPAESADATQLKARAPRRLRSASNTAA</sequence>
<keyword evidence="4" id="KW-1185">Reference proteome</keyword>
<gene>
    <name evidence="3" type="ORF">Vau01_014180</name>
</gene>